<proteinExistence type="predicted"/>
<dbReference type="Proteomes" id="UP000036987">
    <property type="component" value="Unassembled WGS sequence"/>
</dbReference>
<dbReference type="InterPro" id="IPR045197">
    <property type="entry name" value="NUP210-like"/>
</dbReference>
<name>A0A0K9P3I6_ZOSMR</name>
<dbReference type="PANTHER" id="PTHR23019">
    <property type="entry name" value="NUCLEAR PORE MEMBRANE GLYCOPROTEIN GP210-RELATED"/>
    <property type="match status" value="1"/>
</dbReference>
<evidence type="ECO:0000313" key="2">
    <source>
        <dbReference type="Proteomes" id="UP000036987"/>
    </source>
</evidence>
<accession>A0A0K9P3I6</accession>
<organism evidence="1 2">
    <name type="scientific">Zostera marina</name>
    <name type="common">Eelgrass</name>
    <dbReference type="NCBI Taxonomy" id="29655"/>
    <lineage>
        <taxon>Eukaryota</taxon>
        <taxon>Viridiplantae</taxon>
        <taxon>Streptophyta</taxon>
        <taxon>Embryophyta</taxon>
        <taxon>Tracheophyta</taxon>
        <taxon>Spermatophyta</taxon>
        <taxon>Magnoliopsida</taxon>
        <taxon>Liliopsida</taxon>
        <taxon>Zosteraceae</taxon>
        <taxon>Zostera</taxon>
    </lineage>
</organism>
<keyword evidence="2" id="KW-1185">Reference proteome</keyword>
<protein>
    <submittedName>
        <fullName evidence="1">Uncharacterized protein</fullName>
    </submittedName>
</protein>
<comment type="caution">
    <text evidence="1">The sequence shown here is derived from an EMBL/GenBank/DDBJ whole genome shotgun (WGS) entry which is preliminary data.</text>
</comment>
<dbReference type="PANTHER" id="PTHR23019:SF0">
    <property type="entry name" value="NUCLEAR PORE MEMBRANE GLYCOPROTEIN 210"/>
    <property type="match status" value="1"/>
</dbReference>
<dbReference type="EMBL" id="LFYR01001320">
    <property type="protein sequence ID" value="KMZ62792.1"/>
    <property type="molecule type" value="Genomic_DNA"/>
</dbReference>
<dbReference type="OMA" id="VSERIMV"/>
<dbReference type="OrthoDB" id="361283at2759"/>
<dbReference type="STRING" id="29655.A0A0K9P3I6"/>
<sequence length="270" mass="29760">MDIHVHFNESLFKLINVDDQQRYGVQSIYQSTFSIKAENLGYSSIYVSIAGESGSRIVSERIMVEVYPVLAIHPSYVFLSPGASYMVTVNGGPTVGVMLEFSSLDDKIANIHGYSGKVFAKSIGNTTLRVSCSINGVLVCEAYGKVEVEIPPMMFLSIQSEHLCVGCAMPTFPSYPEGNLFSFYEVCNNFKWIVENAKILGVSSSGLSYSNVVMPQSFGSSEKNFYNSKSDDDNGFINVVHGRYMLKLLLDILSFSKLKCSNEQSLKTDG</sequence>
<reference evidence="2" key="1">
    <citation type="journal article" date="2016" name="Nature">
        <title>The genome of the seagrass Zostera marina reveals angiosperm adaptation to the sea.</title>
        <authorList>
            <person name="Olsen J.L."/>
            <person name="Rouze P."/>
            <person name="Verhelst B."/>
            <person name="Lin Y.-C."/>
            <person name="Bayer T."/>
            <person name="Collen J."/>
            <person name="Dattolo E."/>
            <person name="De Paoli E."/>
            <person name="Dittami S."/>
            <person name="Maumus F."/>
            <person name="Michel G."/>
            <person name="Kersting A."/>
            <person name="Lauritano C."/>
            <person name="Lohaus R."/>
            <person name="Toepel M."/>
            <person name="Tonon T."/>
            <person name="Vanneste K."/>
            <person name="Amirebrahimi M."/>
            <person name="Brakel J."/>
            <person name="Bostroem C."/>
            <person name="Chovatia M."/>
            <person name="Grimwood J."/>
            <person name="Jenkins J.W."/>
            <person name="Jueterbock A."/>
            <person name="Mraz A."/>
            <person name="Stam W.T."/>
            <person name="Tice H."/>
            <person name="Bornberg-Bauer E."/>
            <person name="Green P.J."/>
            <person name="Pearson G.A."/>
            <person name="Procaccini G."/>
            <person name="Duarte C.M."/>
            <person name="Schmutz J."/>
            <person name="Reusch T.B.H."/>
            <person name="Van de Peer Y."/>
        </authorList>
    </citation>
    <scope>NUCLEOTIDE SEQUENCE [LARGE SCALE GENOMIC DNA]</scope>
    <source>
        <strain evidence="2">cv. Finnish</strain>
    </source>
</reference>
<evidence type="ECO:0000313" key="1">
    <source>
        <dbReference type="EMBL" id="KMZ62792.1"/>
    </source>
</evidence>
<dbReference type="AlphaFoldDB" id="A0A0K9P3I6"/>
<gene>
    <name evidence="1" type="ORF">ZOSMA_445G00130</name>
</gene>